<sequence>IAASGVEDVRDVLDHYNQETDPIEAFLIRQQKLLV</sequence>
<gene>
    <name evidence="1" type="ORF">GIL414_LOCUS37225</name>
</gene>
<dbReference type="EMBL" id="CAJOBJ010095006">
    <property type="protein sequence ID" value="CAF4560454.1"/>
    <property type="molecule type" value="Genomic_DNA"/>
</dbReference>
<proteinExistence type="predicted"/>
<reference evidence="1" key="1">
    <citation type="submission" date="2021-02" db="EMBL/GenBank/DDBJ databases">
        <authorList>
            <person name="Nowell W R."/>
        </authorList>
    </citation>
    <scope>NUCLEOTIDE SEQUENCE</scope>
</reference>
<comment type="caution">
    <text evidence="1">The sequence shown here is derived from an EMBL/GenBank/DDBJ whole genome shotgun (WGS) entry which is preliminary data.</text>
</comment>
<accession>A0A8S2YG40</accession>
<dbReference type="AlphaFoldDB" id="A0A8S2YG40"/>
<dbReference type="Proteomes" id="UP000681720">
    <property type="component" value="Unassembled WGS sequence"/>
</dbReference>
<feature type="non-terminal residue" evidence="1">
    <location>
        <position position="1"/>
    </location>
</feature>
<organism evidence="1 2">
    <name type="scientific">Rotaria magnacalcarata</name>
    <dbReference type="NCBI Taxonomy" id="392030"/>
    <lineage>
        <taxon>Eukaryota</taxon>
        <taxon>Metazoa</taxon>
        <taxon>Spiralia</taxon>
        <taxon>Gnathifera</taxon>
        <taxon>Rotifera</taxon>
        <taxon>Eurotatoria</taxon>
        <taxon>Bdelloidea</taxon>
        <taxon>Philodinida</taxon>
        <taxon>Philodinidae</taxon>
        <taxon>Rotaria</taxon>
    </lineage>
</organism>
<protein>
    <submittedName>
        <fullName evidence="1">Uncharacterized protein</fullName>
    </submittedName>
</protein>
<evidence type="ECO:0000313" key="2">
    <source>
        <dbReference type="Proteomes" id="UP000681720"/>
    </source>
</evidence>
<name>A0A8S2YG40_9BILA</name>
<evidence type="ECO:0000313" key="1">
    <source>
        <dbReference type="EMBL" id="CAF4560454.1"/>
    </source>
</evidence>